<keyword evidence="3" id="KW-0520">NAD</keyword>
<dbReference type="KEGG" id="byl:A4V09_14635"/>
<sequence>MTKIILLEYPESADRDIQTELDYLPKDAEVEVAVFNEVCPETFYKAIENADAVITGYVPVDKKVIDCMKKCKIISVQATGWNFVDVDYAKEKGIAVCAVGEYCTQEVADHTLMLIISLCKTLPYLSRRVNKDRVWEIETLKSKNIRRMEGQTLGIMGFGRIGRAVAKRAVAFGMKILAYDPYIPDSAAQDMGVKLVDVDTLLENSDIITVHMNLTSENQSFFNKNVFTKMKKKPFLINVARGGVIDEDDLVEALDNGILRGAGLDVLGSESPDLQKNPLVNRENVILTPHCAFFSEDSIEACERISAENIMYYLNGEKEKVFRIVN</sequence>
<dbReference type="InterPro" id="IPR029753">
    <property type="entry name" value="D-isomer_DH_CS"/>
</dbReference>
<dbReference type="InterPro" id="IPR029752">
    <property type="entry name" value="D-isomer_DH_CS1"/>
</dbReference>
<evidence type="ECO:0000313" key="8">
    <source>
        <dbReference type="Proteomes" id="UP000092574"/>
    </source>
</evidence>
<dbReference type="GO" id="GO:0051287">
    <property type="term" value="F:NAD binding"/>
    <property type="evidence" value="ECO:0007669"/>
    <property type="project" value="InterPro"/>
</dbReference>
<dbReference type="SUPFAM" id="SSF52283">
    <property type="entry name" value="Formate/glycerate dehydrogenase catalytic domain-like"/>
    <property type="match status" value="1"/>
</dbReference>
<evidence type="ECO:0000256" key="1">
    <source>
        <dbReference type="ARBA" id="ARBA00005854"/>
    </source>
</evidence>
<dbReference type="GO" id="GO:0003714">
    <property type="term" value="F:transcription corepressor activity"/>
    <property type="evidence" value="ECO:0007669"/>
    <property type="project" value="InterPro"/>
</dbReference>
<evidence type="ECO:0000256" key="3">
    <source>
        <dbReference type="ARBA" id="ARBA00023027"/>
    </source>
</evidence>
<dbReference type="AlphaFoldDB" id="A0A1C7IBB9"/>
<dbReference type="GO" id="GO:0016616">
    <property type="term" value="F:oxidoreductase activity, acting on the CH-OH group of donors, NAD or NADP as acceptor"/>
    <property type="evidence" value="ECO:0007669"/>
    <property type="project" value="InterPro"/>
</dbReference>
<dbReference type="PROSITE" id="PS00671">
    <property type="entry name" value="D_2_HYDROXYACID_DH_3"/>
    <property type="match status" value="1"/>
</dbReference>
<protein>
    <submittedName>
        <fullName evidence="7">2-hydroxyacid dehydrogenase</fullName>
    </submittedName>
</protein>
<evidence type="ECO:0000256" key="4">
    <source>
        <dbReference type="RuleBase" id="RU003719"/>
    </source>
</evidence>
<dbReference type="PANTHER" id="PTHR43761:SF1">
    <property type="entry name" value="D-ISOMER SPECIFIC 2-HYDROXYACID DEHYDROGENASE CATALYTIC DOMAIN-CONTAINING PROTEIN-RELATED"/>
    <property type="match status" value="1"/>
</dbReference>
<name>A0A1C7IBB9_9FIRM</name>
<dbReference type="SUPFAM" id="SSF51735">
    <property type="entry name" value="NAD(P)-binding Rossmann-fold domains"/>
    <property type="match status" value="1"/>
</dbReference>
<reference evidence="7" key="1">
    <citation type="submission" date="2017-04" db="EMBL/GenBank/DDBJ databases">
        <title>Complete Genome Sequences of Twelve Strains of a Stable Defined Moderately Diverse Mouse Microbiota 2 (sDMDMm2).</title>
        <authorList>
            <person name="Uchimura Y."/>
            <person name="Wyss M."/>
            <person name="Brugiroux S."/>
            <person name="Limenitakis J.P."/>
            <person name="Stecher B."/>
            <person name="McCoy K.D."/>
            <person name="Macpherson A.J."/>
        </authorList>
    </citation>
    <scope>NUCLEOTIDE SEQUENCE</scope>
    <source>
        <strain evidence="7">YL58</strain>
    </source>
</reference>
<organism evidence="7 8">
    <name type="scientific">Blautia pseudococcoides</name>
    <dbReference type="NCBI Taxonomy" id="1796616"/>
    <lineage>
        <taxon>Bacteria</taxon>
        <taxon>Bacillati</taxon>
        <taxon>Bacillota</taxon>
        <taxon>Clostridia</taxon>
        <taxon>Lachnospirales</taxon>
        <taxon>Lachnospiraceae</taxon>
        <taxon>Blautia</taxon>
    </lineage>
</organism>
<dbReference type="FunFam" id="3.40.50.720:FF:000203">
    <property type="entry name" value="D-3-phosphoglycerate dehydrogenase (SerA)"/>
    <property type="match status" value="1"/>
</dbReference>
<dbReference type="STRING" id="1796616.A4V09_14635"/>
<dbReference type="InterPro" id="IPR050418">
    <property type="entry name" value="D-iso_2-hydroxyacid_DH_PdxB"/>
</dbReference>
<proteinExistence type="inferred from homology"/>
<feature type="domain" description="D-isomer specific 2-hydroxyacid dehydrogenase NAD-binding" evidence="6">
    <location>
        <begin position="112"/>
        <end position="292"/>
    </location>
</feature>
<dbReference type="RefSeq" id="WP_065543039.1">
    <property type="nucleotide sequence ID" value="NZ_CP015405.2"/>
</dbReference>
<dbReference type="Proteomes" id="UP000092574">
    <property type="component" value="Chromosome"/>
</dbReference>
<dbReference type="OrthoDB" id="9805416at2"/>
<dbReference type="EMBL" id="CP015405">
    <property type="protein sequence ID" value="ANU76885.1"/>
    <property type="molecule type" value="Genomic_DNA"/>
</dbReference>
<dbReference type="PROSITE" id="PS00065">
    <property type="entry name" value="D_2_HYDROXYACID_DH_1"/>
    <property type="match status" value="1"/>
</dbReference>
<dbReference type="InterPro" id="IPR006139">
    <property type="entry name" value="D-isomer_2_OHA_DH_cat_dom"/>
</dbReference>
<dbReference type="Pfam" id="PF02826">
    <property type="entry name" value="2-Hacid_dh_C"/>
    <property type="match status" value="1"/>
</dbReference>
<dbReference type="Gene3D" id="3.40.50.720">
    <property type="entry name" value="NAD(P)-binding Rossmann-like Domain"/>
    <property type="match status" value="2"/>
</dbReference>
<keyword evidence="8" id="KW-1185">Reference proteome</keyword>
<feature type="domain" description="D-isomer specific 2-hydroxyacid dehydrogenase catalytic" evidence="5">
    <location>
        <begin position="20"/>
        <end position="318"/>
    </location>
</feature>
<dbReference type="InterPro" id="IPR006140">
    <property type="entry name" value="D-isomer_DH_NAD-bd"/>
</dbReference>
<dbReference type="PANTHER" id="PTHR43761">
    <property type="entry name" value="D-ISOMER SPECIFIC 2-HYDROXYACID DEHYDROGENASE FAMILY PROTEIN (AFU_ORTHOLOGUE AFUA_1G13630)"/>
    <property type="match status" value="1"/>
</dbReference>
<evidence type="ECO:0000256" key="2">
    <source>
        <dbReference type="ARBA" id="ARBA00023002"/>
    </source>
</evidence>
<dbReference type="InterPro" id="IPR036291">
    <property type="entry name" value="NAD(P)-bd_dom_sf"/>
</dbReference>
<dbReference type="CDD" id="cd05299">
    <property type="entry name" value="CtBP_dh"/>
    <property type="match status" value="1"/>
</dbReference>
<evidence type="ECO:0000313" key="7">
    <source>
        <dbReference type="EMBL" id="ANU76885.1"/>
    </source>
</evidence>
<keyword evidence="2 4" id="KW-0560">Oxidoreductase</keyword>
<dbReference type="Pfam" id="PF00389">
    <property type="entry name" value="2-Hacid_dh"/>
    <property type="match status" value="1"/>
</dbReference>
<gene>
    <name evidence="7" type="ORF">A4V09_14635</name>
</gene>
<evidence type="ECO:0000259" key="6">
    <source>
        <dbReference type="Pfam" id="PF02826"/>
    </source>
</evidence>
<evidence type="ECO:0000259" key="5">
    <source>
        <dbReference type="Pfam" id="PF00389"/>
    </source>
</evidence>
<dbReference type="InterPro" id="IPR043322">
    <property type="entry name" value="CtBP"/>
</dbReference>
<accession>A0A1C7IBB9</accession>
<comment type="similarity">
    <text evidence="1 4">Belongs to the D-isomer specific 2-hydroxyacid dehydrogenase family.</text>
</comment>